<evidence type="ECO:0000256" key="1">
    <source>
        <dbReference type="ARBA" id="ARBA00004651"/>
    </source>
</evidence>
<dbReference type="AlphaFoldDB" id="A0A217EGQ4"/>
<dbReference type="InterPro" id="IPR037185">
    <property type="entry name" value="EmrE-like"/>
</dbReference>
<dbReference type="RefSeq" id="WP_088823547.1">
    <property type="nucleotide sequence ID" value="NZ_FZLN01000002.1"/>
</dbReference>
<evidence type="ECO:0000313" key="9">
    <source>
        <dbReference type="Proteomes" id="UP000243463"/>
    </source>
</evidence>
<dbReference type="EMBL" id="FZLN01000002">
    <property type="protein sequence ID" value="SNQ29502.1"/>
    <property type="molecule type" value="Genomic_DNA"/>
</dbReference>
<dbReference type="OrthoDB" id="8162550at2"/>
<dbReference type="Pfam" id="PF00892">
    <property type="entry name" value="EamA"/>
    <property type="match status" value="2"/>
</dbReference>
<evidence type="ECO:0000256" key="2">
    <source>
        <dbReference type="ARBA" id="ARBA00022475"/>
    </source>
</evidence>
<organism evidence="8 9">
    <name type="scientific">Acinetobacter apis</name>
    <dbReference type="NCBI Taxonomy" id="1229165"/>
    <lineage>
        <taxon>Bacteria</taxon>
        <taxon>Pseudomonadati</taxon>
        <taxon>Pseudomonadota</taxon>
        <taxon>Gammaproteobacteria</taxon>
        <taxon>Moraxellales</taxon>
        <taxon>Moraxellaceae</taxon>
        <taxon>Acinetobacter</taxon>
    </lineage>
</organism>
<evidence type="ECO:0000313" key="8">
    <source>
        <dbReference type="EMBL" id="SNQ29502.1"/>
    </source>
</evidence>
<keyword evidence="9" id="KW-1185">Reference proteome</keyword>
<sequence>MLTKMQIQGYFYVFLTMCIWGGFTIFSRLNASWNISAWDIVAIRFSIGCLILLPVLLWRKETAFLWHIKPFILGLLGGVAYCVTTYSAFLYVPAAHAAIFLTGAIPLTTAIMGYILFRQAFDRHTWLSLAIMLTALSIMSVLLYQQTGVAFSLGDGLFFLAALWWGTFTVLVRKWKFSAWQSMNSIAIWSTIIYLPIYLIFIPKHFHEPSTAHLVIQGVFHGVFMMIIGTLTYVAAIERLGAFRAGSIIVLAPFIAAVAAIPLLGEPLNVALICGLIGMAIGALQPWRWLKRNDPLQTQLDQKK</sequence>
<evidence type="ECO:0000256" key="6">
    <source>
        <dbReference type="SAM" id="Phobius"/>
    </source>
</evidence>
<proteinExistence type="predicted"/>
<evidence type="ECO:0000256" key="3">
    <source>
        <dbReference type="ARBA" id="ARBA00022692"/>
    </source>
</evidence>
<feature type="transmembrane region" description="Helical" evidence="6">
    <location>
        <begin position="97"/>
        <end position="117"/>
    </location>
</feature>
<keyword evidence="4 6" id="KW-1133">Transmembrane helix</keyword>
<feature type="transmembrane region" description="Helical" evidence="6">
    <location>
        <begin position="35"/>
        <end position="58"/>
    </location>
</feature>
<dbReference type="PANTHER" id="PTHR32322:SF18">
    <property type="entry name" value="S-ADENOSYLMETHIONINE_S-ADENOSYLHOMOCYSTEINE TRANSPORTER"/>
    <property type="match status" value="1"/>
</dbReference>
<feature type="transmembrane region" description="Helical" evidence="6">
    <location>
        <begin position="9"/>
        <end position="29"/>
    </location>
</feature>
<feature type="transmembrane region" description="Helical" evidence="6">
    <location>
        <begin position="243"/>
        <end position="264"/>
    </location>
</feature>
<feature type="transmembrane region" description="Helical" evidence="6">
    <location>
        <begin position="270"/>
        <end position="290"/>
    </location>
</feature>
<feature type="domain" description="EamA" evidence="7">
    <location>
        <begin position="9"/>
        <end position="140"/>
    </location>
</feature>
<feature type="transmembrane region" description="Helical" evidence="6">
    <location>
        <begin position="214"/>
        <end position="236"/>
    </location>
</feature>
<evidence type="ECO:0000256" key="5">
    <source>
        <dbReference type="ARBA" id="ARBA00023136"/>
    </source>
</evidence>
<dbReference type="PANTHER" id="PTHR32322">
    <property type="entry name" value="INNER MEMBRANE TRANSPORTER"/>
    <property type="match status" value="1"/>
</dbReference>
<feature type="transmembrane region" description="Helical" evidence="6">
    <location>
        <begin position="124"/>
        <end position="144"/>
    </location>
</feature>
<feature type="transmembrane region" description="Helical" evidence="6">
    <location>
        <begin position="70"/>
        <end position="91"/>
    </location>
</feature>
<feature type="domain" description="EamA" evidence="7">
    <location>
        <begin position="153"/>
        <end position="284"/>
    </location>
</feature>
<dbReference type="InterPro" id="IPR000620">
    <property type="entry name" value="EamA_dom"/>
</dbReference>
<dbReference type="SUPFAM" id="SSF103481">
    <property type="entry name" value="Multidrug resistance efflux transporter EmrE"/>
    <property type="match status" value="1"/>
</dbReference>
<protein>
    <submittedName>
        <fullName evidence="8">Permease of the drug/metabolite transporter (DMT) superfamily</fullName>
    </submittedName>
</protein>
<comment type="subcellular location">
    <subcellularLocation>
        <location evidence="1">Cell membrane</location>
        <topology evidence="1">Multi-pass membrane protein</topology>
    </subcellularLocation>
</comment>
<accession>A0A217EGQ4</accession>
<keyword evidence="3 6" id="KW-0812">Transmembrane</keyword>
<feature type="transmembrane region" description="Helical" evidence="6">
    <location>
        <begin position="150"/>
        <end position="172"/>
    </location>
</feature>
<reference evidence="9" key="1">
    <citation type="submission" date="2017-06" db="EMBL/GenBank/DDBJ databases">
        <authorList>
            <person name="Varghese N."/>
            <person name="Submissions S."/>
        </authorList>
    </citation>
    <scope>NUCLEOTIDE SEQUENCE [LARGE SCALE GENOMIC DNA]</scope>
    <source>
        <strain evidence="9">ANC 5114</strain>
    </source>
</reference>
<evidence type="ECO:0000259" key="7">
    <source>
        <dbReference type="Pfam" id="PF00892"/>
    </source>
</evidence>
<evidence type="ECO:0000256" key="4">
    <source>
        <dbReference type="ARBA" id="ARBA00022989"/>
    </source>
</evidence>
<dbReference type="InterPro" id="IPR050638">
    <property type="entry name" value="AA-Vitamin_Transporters"/>
</dbReference>
<feature type="transmembrane region" description="Helical" evidence="6">
    <location>
        <begin position="184"/>
        <end position="202"/>
    </location>
</feature>
<dbReference type="Proteomes" id="UP000243463">
    <property type="component" value="Unassembled WGS sequence"/>
</dbReference>
<dbReference type="GO" id="GO:0005886">
    <property type="term" value="C:plasma membrane"/>
    <property type="evidence" value="ECO:0007669"/>
    <property type="project" value="UniProtKB-SubCell"/>
</dbReference>
<keyword evidence="2" id="KW-1003">Cell membrane</keyword>
<keyword evidence="5 6" id="KW-0472">Membrane</keyword>
<name>A0A217EGQ4_9GAMM</name>
<gene>
    <name evidence="8" type="ORF">SAMN05444584_1457</name>
</gene>